<name>A0AAW2B3B2_CULAL</name>
<reference evidence="1 2" key="1">
    <citation type="submission" date="2024-05" db="EMBL/GenBank/DDBJ databases">
        <title>A high-quality chromosomal-level genome assembly of Topmouth culter (Culter alburnus).</title>
        <authorList>
            <person name="Zhao H."/>
        </authorList>
    </citation>
    <scope>NUCLEOTIDE SEQUENCE [LARGE SCALE GENOMIC DNA]</scope>
    <source>
        <strain evidence="1">CATC2023</strain>
        <tissue evidence="1">Muscle</tissue>
    </source>
</reference>
<gene>
    <name evidence="1" type="ORF">ABG768_000101</name>
</gene>
<keyword evidence="2" id="KW-1185">Reference proteome</keyword>
<feature type="non-terminal residue" evidence="1">
    <location>
        <position position="1"/>
    </location>
</feature>
<protein>
    <recommendedName>
        <fullName evidence="3">Ig-like domain-containing protein</fullName>
    </recommendedName>
</protein>
<dbReference type="AlphaFoldDB" id="A0AAW2B3B2"/>
<evidence type="ECO:0008006" key="3">
    <source>
        <dbReference type="Google" id="ProtNLM"/>
    </source>
</evidence>
<evidence type="ECO:0000313" key="2">
    <source>
        <dbReference type="Proteomes" id="UP001479290"/>
    </source>
</evidence>
<evidence type="ECO:0000313" key="1">
    <source>
        <dbReference type="EMBL" id="KAK9980496.1"/>
    </source>
</evidence>
<organism evidence="1 2">
    <name type="scientific">Culter alburnus</name>
    <name type="common">Topmouth culter</name>
    <dbReference type="NCBI Taxonomy" id="194366"/>
    <lineage>
        <taxon>Eukaryota</taxon>
        <taxon>Metazoa</taxon>
        <taxon>Chordata</taxon>
        <taxon>Craniata</taxon>
        <taxon>Vertebrata</taxon>
        <taxon>Euteleostomi</taxon>
        <taxon>Actinopterygii</taxon>
        <taxon>Neopterygii</taxon>
        <taxon>Teleostei</taxon>
        <taxon>Ostariophysi</taxon>
        <taxon>Cypriniformes</taxon>
        <taxon>Xenocyprididae</taxon>
        <taxon>Xenocypridinae</taxon>
        <taxon>Culter</taxon>
    </lineage>
</organism>
<accession>A0AAW2B3B2</accession>
<dbReference type="EMBL" id="JAWDJR010000001">
    <property type="protein sequence ID" value="KAK9980496.1"/>
    <property type="molecule type" value="Genomic_DNA"/>
</dbReference>
<comment type="caution">
    <text evidence="1">The sequence shown here is derived from an EMBL/GenBank/DDBJ whole genome shotgun (WGS) entry which is preliminary data.</text>
</comment>
<dbReference type="Proteomes" id="UP001479290">
    <property type="component" value="Unassembled WGS sequence"/>
</dbReference>
<sequence length="75" mass="8586">KNRLKKMYLICEYSEPIVWKNSAGETLKGSPITPTGESITVKNKRSAENFYTCTLKNAVREETSDPLYERDLTLN</sequence>
<proteinExistence type="predicted"/>